<evidence type="ECO:0000256" key="1">
    <source>
        <dbReference type="ARBA" id="ARBA00004572"/>
    </source>
</evidence>
<gene>
    <name evidence="18 19 20" type="primary">LOC106156464</name>
</gene>
<dbReference type="InterPro" id="IPR026298">
    <property type="entry name" value="Bcl-2_fam"/>
</dbReference>
<keyword evidence="6" id="KW-1000">Mitochondrion outer membrane</keyword>
<dbReference type="GO" id="GO:0015288">
    <property type="term" value="F:porin activity"/>
    <property type="evidence" value="ECO:0007669"/>
    <property type="project" value="TreeGrafter"/>
</dbReference>
<dbReference type="AlphaFoldDB" id="A0A1S3HQ58"/>
<evidence type="ECO:0000256" key="9">
    <source>
        <dbReference type="ARBA" id="ARBA00022990"/>
    </source>
</evidence>
<dbReference type="RefSeq" id="XP_013387174.1">
    <property type="nucleotide sequence ID" value="XM_013531720.2"/>
</dbReference>
<dbReference type="PROSITE" id="PS01080">
    <property type="entry name" value="BH1"/>
    <property type="match status" value="1"/>
</dbReference>
<dbReference type="GO" id="GO:0097192">
    <property type="term" value="P:extrinsic apoptotic signaling pathway in absence of ligand"/>
    <property type="evidence" value="ECO:0007669"/>
    <property type="project" value="TreeGrafter"/>
</dbReference>
<dbReference type="GO" id="GO:0051049">
    <property type="term" value="P:regulation of transport"/>
    <property type="evidence" value="ECO:0007669"/>
    <property type="project" value="UniProtKB-ARBA"/>
</dbReference>
<dbReference type="Gene3D" id="1.10.437.10">
    <property type="entry name" value="Blc2-like"/>
    <property type="match status" value="1"/>
</dbReference>
<dbReference type="PANTHER" id="PTHR11256:SF41">
    <property type="entry name" value="BCL-2 HOMOLOGOUS ANTAGONIST_KILLER"/>
    <property type="match status" value="1"/>
</dbReference>
<dbReference type="CDD" id="cd06845">
    <property type="entry name" value="Bcl-2_like"/>
    <property type="match status" value="1"/>
</dbReference>
<dbReference type="GO" id="GO:0034644">
    <property type="term" value="P:cellular response to UV"/>
    <property type="evidence" value="ECO:0007669"/>
    <property type="project" value="UniProtKB-ARBA"/>
</dbReference>
<evidence type="ECO:0000256" key="12">
    <source>
        <dbReference type="ARBA" id="ARBA00067978"/>
    </source>
</evidence>
<dbReference type="GO" id="GO:0097145">
    <property type="term" value="C:BAK complex"/>
    <property type="evidence" value="ECO:0007669"/>
    <property type="project" value="UniProtKB-ARBA"/>
</dbReference>
<evidence type="ECO:0000256" key="6">
    <source>
        <dbReference type="ARBA" id="ARBA00022787"/>
    </source>
</evidence>
<dbReference type="PANTHER" id="PTHR11256">
    <property type="entry name" value="BCL-2 RELATED"/>
    <property type="match status" value="1"/>
</dbReference>
<dbReference type="GO" id="GO:0051400">
    <property type="term" value="F:BH domain binding"/>
    <property type="evidence" value="ECO:0007669"/>
    <property type="project" value="TreeGrafter"/>
</dbReference>
<protein>
    <recommendedName>
        <fullName evidence="12">Bcl-2 homologous antagonist/killer</fullName>
    </recommendedName>
    <alternativeName>
        <fullName evidence="13">Apoptosis regulator BAK</fullName>
    </alternativeName>
</protein>
<evidence type="ECO:0000256" key="2">
    <source>
        <dbReference type="ARBA" id="ARBA00009458"/>
    </source>
</evidence>
<keyword evidence="10" id="KW-0496">Mitochondrion</keyword>
<evidence type="ECO:0000256" key="15">
    <source>
        <dbReference type="SAM" id="Phobius"/>
    </source>
</evidence>
<dbReference type="PROSITE" id="PS01258">
    <property type="entry name" value="BH2"/>
    <property type="match status" value="1"/>
</dbReference>
<organism evidence="17 20">
    <name type="scientific">Lingula anatina</name>
    <name type="common">Brachiopod</name>
    <name type="synonym">Lingula unguis</name>
    <dbReference type="NCBI Taxonomy" id="7574"/>
    <lineage>
        <taxon>Eukaryota</taxon>
        <taxon>Metazoa</taxon>
        <taxon>Spiralia</taxon>
        <taxon>Lophotrochozoa</taxon>
        <taxon>Brachiopoda</taxon>
        <taxon>Linguliformea</taxon>
        <taxon>Lingulata</taxon>
        <taxon>Lingulida</taxon>
        <taxon>Linguloidea</taxon>
        <taxon>Lingulidae</taxon>
        <taxon>Lingula</taxon>
    </lineage>
</organism>
<evidence type="ECO:0000256" key="4">
    <source>
        <dbReference type="ARBA" id="ARBA00022703"/>
    </source>
</evidence>
<dbReference type="RefSeq" id="XP_013387173.1">
    <property type="nucleotide sequence ID" value="XM_013531719.1"/>
</dbReference>
<dbReference type="GO" id="GO:0043065">
    <property type="term" value="P:positive regulation of apoptotic process"/>
    <property type="evidence" value="ECO:0007669"/>
    <property type="project" value="UniProtKB-ARBA"/>
</dbReference>
<keyword evidence="4" id="KW-0053">Apoptosis</keyword>
<feature type="region of interest" description="Disordered" evidence="14">
    <location>
        <begin position="1"/>
        <end position="46"/>
    </location>
</feature>
<keyword evidence="17" id="KW-1185">Reference proteome</keyword>
<evidence type="ECO:0000313" key="20">
    <source>
        <dbReference type="RefSeq" id="XP_013387174.1"/>
    </source>
</evidence>
<evidence type="ECO:0000313" key="18">
    <source>
        <dbReference type="RefSeq" id="XP_013387172.1"/>
    </source>
</evidence>
<dbReference type="PRINTS" id="PR01862">
    <property type="entry name" value="BCL2FAMILY"/>
</dbReference>
<dbReference type="GeneID" id="106156464"/>
<dbReference type="Proteomes" id="UP000085678">
    <property type="component" value="Unplaced"/>
</dbReference>
<dbReference type="SUPFAM" id="SSF56854">
    <property type="entry name" value="Bcl-2 inhibitors of programmed cell death"/>
    <property type="match status" value="1"/>
</dbReference>
<dbReference type="InterPro" id="IPR020717">
    <property type="entry name" value="Bcl2_BH1_motif_CS"/>
</dbReference>
<dbReference type="InterPro" id="IPR046371">
    <property type="entry name" value="Bcl-2_BH1-3"/>
</dbReference>
<dbReference type="GO" id="GO:0042802">
    <property type="term" value="F:identical protein binding"/>
    <property type="evidence" value="ECO:0007669"/>
    <property type="project" value="UniProtKB-ARBA"/>
</dbReference>
<dbReference type="GO" id="GO:0032469">
    <property type="term" value="P:endoplasmic reticulum calcium ion homeostasis"/>
    <property type="evidence" value="ECO:0007669"/>
    <property type="project" value="UniProtKB-ARBA"/>
</dbReference>
<dbReference type="InterPro" id="IPR036834">
    <property type="entry name" value="Bcl-2-like_sf"/>
</dbReference>
<dbReference type="RefSeq" id="XP_013387172.1">
    <property type="nucleotide sequence ID" value="XM_013531718.1"/>
</dbReference>
<evidence type="ECO:0000313" key="17">
    <source>
        <dbReference type="Proteomes" id="UP000085678"/>
    </source>
</evidence>
<evidence type="ECO:0000256" key="7">
    <source>
        <dbReference type="ARBA" id="ARBA00022833"/>
    </source>
</evidence>
<accession>A0A1S3HQ58</accession>
<evidence type="ECO:0000256" key="13">
    <source>
        <dbReference type="ARBA" id="ARBA00083617"/>
    </source>
</evidence>
<dbReference type="KEGG" id="lak:106156464"/>
<feature type="compositionally biased region" description="Gly residues" evidence="14">
    <location>
        <begin position="1"/>
        <end position="15"/>
    </location>
</feature>
<keyword evidence="5" id="KW-0479">Metal-binding</keyword>
<dbReference type="InterPro" id="IPR002475">
    <property type="entry name" value="Bcl2-like"/>
</dbReference>
<keyword evidence="9" id="KW-0007">Acetylation</keyword>
<dbReference type="GO" id="GO:0005783">
    <property type="term" value="C:endoplasmic reticulum"/>
    <property type="evidence" value="ECO:0007669"/>
    <property type="project" value="GOC"/>
</dbReference>
<dbReference type="GO" id="GO:0046872">
    <property type="term" value="F:metal ion binding"/>
    <property type="evidence" value="ECO:0007669"/>
    <property type="project" value="UniProtKB-KW"/>
</dbReference>
<keyword evidence="3 15" id="KW-0812">Transmembrane</keyword>
<comment type="similarity">
    <text evidence="2">Belongs to the Bcl-2 family.</text>
</comment>
<dbReference type="FunFam" id="1.10.437.10:FF:000007">
    <property type="entry name" value="bcl-2 homologous antagonist/killer"/>
    <property type="match status" value="1"/>
</dbReference>
<sequence>MASAGGSSGPGGEGGPYKRFPPPPSPKFVPRTDNEEPLTPDTEDHVQEQTEGIFKNFIYQRLQDDQMKNPGDLETPFVPELTNFHDAPLSANAQIGRRLALIGDDINRKYEHEFRDMIQALRITPDTAYEAFAGVARKLFVDGRINWGRIITLLCFGYRMAIETLHRGFRSFVQKIVQFVVKFIAVEKIAKWIAEQGGWAAALRYVPETVGMPVFMGMVCILVTAVAAWYYFKKK</sequence>
<dbReference type="GO" id="GO:0051649">
    <property type="term" value="P:establishment of localization in cell"/>
    <property type="evidence" value="ECO:0007669"/>
    <property type="project" value="UniProtKB-ARBA"/>
</dbReference>
<keyword evidence="7" id="KW-0862">Zinc</keyword>
<keyword evidence="11 15" id="KW-0472">Membrane</keyword>
<dbReference type="PROSITE" id="PS50062">
    <property type="entry name" value="BCL2_FAMILY"/>
    <property type="match status" value="1"/>
</dbReference>
<name>A0A1S3HQ58_LINAN</name>
<feature type="domain" description="Bcl-2 Bcl-2 homology region 1-3" evidence="16">
    <location>
        <begin position="99"/>
        <end position="199"/>
    </location>
</feature>
<dbReference type="Pfam" id="PF00452">
    <property type="entry name" value="Bcl-2"/>
    <property type="match status" value="1"/>
</dbReference>
<comment type="subcellular location">
    <subcellularLocation>
        <location evidence="1">Mitochondrion outer membrane</location>
        <topology evidence="1">Single-pass membrane protein</topology>
    </subcellularLocation>
</comment>
<dbReference type="OMA" id="HYIARWI"/>
<evidence type="ECO:0000313" key="19">
    <source>
        <dbReference type="RefSeq" id="XP_013387173.1"/>
    </source>
</evidence>
<evidence type="ECO:0000256" key="8">
    <source>
        <dbReference type="ARBA" id="ARBA00022989"/>
    </source>
</evidence>
<dbReference type="STRING" id="7574.A0A1S3HQ58"/>
<dbReference type="OrthoDB" id="6020735at2759"/>
<reference evidence="18 19" key="1">
    <citation type="submission" date="2025-04" db="UniProtKB">
        <authorList>
            <consortium name="RefSeq"/>
        </authorList>
    </citation>
    <scope>IDENTIFICATION</scope>
    <source>
        <tissue evidence="18 19">Gonads</tissue>
    </source>
</reference>
<evidence type="ECO:0000259" key="16">
    <source>
        <dbReference type="SMART" id="SM00337"/>
    </source>
</evidence>
<keyword evidence="8 15" id="KW-1133">Transmembrane helix</keyword>
<dbReference type="InterPro" id="IPR020726">
    <property type="entry name" value="Bcl2_BH2_motif_CS"/>
</dbReference>
<dbReference type="SMART" id="SM00337">
    <property type="entry name" value="BCL"/>
    <property type="match status" value="1"/>
</dbReference>
<evidence type="ECO:0000256" key="5">
    <source>
        <dbReference type="ARBA" id="ARBA00022723"/>
    </source>
</evidence>
<dbReference type="GO" id="GO:0008630">
    <property type="term" value="P:intrinsic apoptotic signaling pathway in response to DNA damage"/>
    <property type="evidence" value="ECO:0007669"/>
    <property type="project" value="TreeGrafter"/>
</dbReference>
<evidence type="ECO:0000256" key="10">
    <source>
        <dbReference type="ARBA" id="ARBA00023128"/>
    </source>
</evidence>
<dbReference type="GO" id="GO:0034220">
    <property type="term" value="P:monoatomic ion transmembrane transport"/>
    <property type="evidence" value="ECO:0007669"/>
    <property type="project" value="UniProtKB-ARBA"/>
</dbReference>
<dbReference type="GO" id="GO:0001836">
    <property type="term" value="P:release of cytochrome c from mitochondria"/>
    <property type="evidence" value="ECO:0007669"/>
    <property type="project" value="TreeGrafter"/>
</dbReference>
<evidence type="ECO:0000256" key="11">
    <source>
        <dbReference type="ARBA" id="ARBA00023136"/>
    </source>
</evidence>
<dbReference type="GO" id="GO:0070059">
    <property type="term" value="P:intrinsic apoptotic signaling pathway in response to endoplasmic reticulum stress"/>
    <property type="evidence" value="ECO:0007669"/>
    <property type="project" value="UniProtKB-ARBA"/>
</dbReference>
<feature type="transmembrane region" description="Helical" evidence="15">
    <location>
        <begin position="210"/>
        <end position="232"/>
    </location>
</feature>
<evidence type="ECO:0000256" key="14">
    <source>
        <dbReference type="SAM" id="MobiDB-lite"/>
    </source>
</evidence>
<dbReference type="GO" id="GO:0005741">
    <property type="term" value="C:mitochondrial outer membrane"/>
    <property type="evidence" value="ECO:0007669"/>
    <property type="project" value="UniProtKB-SubCell"/>
</dbReference>
<evidence type="ECO:0000256" key="3">
    <source>
        <dbReference type="ARBA" id="ARBA00022692"/>
    </source>
</evidence>
<proteinExistence type="inferred from homology"/>